<reference evidence="1 2" key="1">
    <citation type="submission" date="2020-01" db="EMBL/GenBank/DDBJ databases">
        <authorList>
            <person name="Gupta K D."/>
        </authorList>
    </citation>
    <scope>NUCLEOTIDE SEQUENCE [LARGE SCALE GENOMIC DNA]</scope>
</reference>
<sequence>MRKRNLNLTHPSFLNPQYELVVLHPEHFLPAGSVLTCYDPVLASHKTYTPSPDRRFLVTSPNPPFHRSLDQIAIRARY</sequence>
<name>A0A8S0WH05_CYCAE</name>
<keyword evidence="2" id="KW-1185">Reference proteome</keyword>
<evidence type="ECO:0000313" key="1">
    <source>
        <dbReference type="EMBL" id="CAA7269270.1"/>
    </source>
</evidence>
<comment type="caution">
    <text evidence="1">The sequence shown here is derived from an EMBL/GenBank/DDBJ whole genome shotgun (WGS) entry which is preliminary data.</text>
</comment>
<dbReference type="AlphaFoldDB" id="A0A8S0WH05"/>
<evidence type="ECO:0000313" key="2">
    <source>
        <dbReference type="Proteomes" id="UP000467700"/>
    </source>
</evidence>
<organism evidence="1 2">
    <name type="scientific">Cyclocybe aegerita</name>
    <name type="common">Black poplar mushroom</name>
    <name type="synonym">Agrocybe aegerita</name>
    <dbReference type="NCBI Taxonomy" id="1973307"/>
    <lineage>
        <taxon>Eukaryota</taxon>
        <taxon>Fungi</taxon>
        <taxon>Dikarya</taxon>
        <taxon>Basidiomycota</taxon>
        <taxon>Agaricomycotina</taxon>
        <taxon>Agaricomycetes</taxon>
        <taxon>Agaricomycetidae</taxon>
        <taxon>Agaricales</taxon>
        <taxon>Agaricineae</taxon>
        <taxon>Bolbitiaceae</taxon>
        <taxon>Cyclocybe</taxon>
    </lineage>
</organism>
<dbReference type="Proteomes" id="UP000467700">
    <property type="component" value="Unassembled WGS sequence"/>
</dbReference>
<gene>
    <name evidence="1" type="ORF">AAE3_LOCUS11466</name>
</gene>
<protein>
    <submittedName>
        <fullName evidence="1">Uncharacterized protein</fullName>
    </submittedName>
</protein>
<accession>A0A8S0WH05</accession>
<proteinExistence type="predicted"/>
<dbReference type="EMBL" id="CACVBS010000076">
    <property type="protein sequence ID" value="CAA7269270.1"/>
    <property type="molecule type" value="Genomic_DNA"/>
</dbReference>
<dbReference type="OrthoDB" id="3216537at2759"/>